<dbReference type="KEGG" id="bdr:105222681"/>
<protein>
    <submittedName>
        <fullName evidence="8">Protein FAM8A1</fullName>
    </submittedName>
</protein>
<dbReference type="AlphaFoldDB" id="A0A034W1W5"/>
<feature type="compositionally biased region" description="Basic and acidic residues" evidence="5">
    <location>
        <begin position="1"/>
        <end position="18"/>
    </location>
</feature>
<proteinExistence type="predicted"/>
<evidence type="ECO:0000256" key="6">
    <source>
        <dbReference type="SAM" id="Phobius"/>
    </source>
</evidence>
<evidence type="ECO:0000256" key="5">
    <source>
        <dbReference type="SAM" id="MobiDB-lite"/>
    </source>
</evidence>
<dbReference type="GO" id="GO:0016020">
    <property type="term" value="C:membrane"/>
    <property type="evidence" value="ECO:0007669"/>
    <property type="project" value="UniProtKB-SubCell"/>
</dbReference>
<comment type="subcellular location">
    <subcellularLocation>
        <location evidence="1">Membrane</location>
        <topology evidence="1">Multi-pass membrane protein</topology>
    </subcellularLocation>
</comment>
<accession>A0A034W1W5</accession>
<name>A0A034W1W5_BACDO</name>
<dbReference type="RefSeq" id="XP_011198406.2">
    <property type="nucleotide sequence ID" value="XM_011200104.4"/>
</dbReference>
<feature type="region of interest" description="Disordered" evidence="5">
    <location>
        <begin position="1"/>
        <end position="47"/>
    </location>
</feature>
<feature type="transmembrane region" description="Helical" evidence="6">
    <location>
        <begin position="327"/>
        <end position="343"/>
    </location>
</feature>
<evidence type="ECO:0000259" key="7">
    <source>
        <dbReference type="Pfam" id="PF06271"/>
    </source>
</evidence>
<feature type="transmembrane region" description="Helical" evidence="6">
    <location>
        <begin position="175"/>
        <end position="195"/>
    </location>
</feature>
<keyword evidence="4 6" id="KW-0472">Membrane</keyword>
<dbReference type="PANTHER" id="PTHR13659:SF5">
    <property type="entry name" value="PROTEIN FAM8A1"/>
    <property type="match status" value="1"/>
</dbReference>
<dbReference type="PANTHER" id="PTHR13659">
    <property type="entry name" value="AUTOSOMAL HIGHLY CONSERVED PROTEIN"/>
    <property type="match status" value="1"/>
</dbReference>
<gene>
    <name evidence="8" type="primary">FA8A1</name>
</gene>
<keyword evidence="3 6" id="KW-1133">Transmembrane helix</keyword>
<keyword evidence="2 6" id="KW-0812">Transmembrane</keyword>
<dbReference type="OrthoDB" id="10061042at2759"/>
<evidence type="ECO:0000256" key="4">
    <source>
        <dbReference type="ARBA" id="ARBA00023136"/>
    </source>
</evidence>
<dbReference type="EMBL" id="GAKP01011209">
    <property type="protein sequence ID" value="JAC47743.1"/>
    <property type="molecule type" value="Transcribed_RNA"/>
</dbReference>
<evidence type="ECO:0000256" key="2">
    <source>
        <dbReference type="ARBA" id="ARBA00022692"/>
    </source>
</evidence>
<evidence type="ECO:0000256" key="3">
    <source>
        <dbReference type="ARBA" id="ARBA00022989"/>
    </source>
</evidence>
<dbReference type="GeneID" id="105222681"/>
<reference evidence="8" key="1">
    <citation type="journal article" date="2014" name="BMC Genomics">
        <title>Characterizing the developmental transcriptome of the oriental fruit fly, Bactrocera dorsalis (Diptera: Tephritidae) through comparative genomic analysis with Drosophila melanogaster utilizing modENCODE datasets.</title>
        <authorList>
            <person name="Geib S.M."/>
            <person name="Calla B."/>
            <person name="Hall B."/>
            <person name="Hou S."/>
            <person name="Manoukis N.C."/>
        </authorList>
    </citation>
    <scope>NUCLEOTIDE SEQUENCE</scope>
    <source>
        <strain evidence="8">Punador</strain>
    </source>
</reference>
<feature type="compositionally biased region" description="Basic and acidic residues" evidence="5">
    <location>
        <begin position="29"/>
        <end position="38"/>
    </location>
</feature>
<organism evidence="8">
    <name type="scientific">Bactrocera dorsalis</name>
    <name type="common">Oriental fruit fly</name>
    <name type="synonym">Dacus dorsalis</name>
    <dbReference type="NCBI Taxonomy" id="27457"/>
    <lineage>
        <taxon>Eukaryota</taxon>
        <taxon>Metazoa</taxon>
        <taxon>Ecdysozoa</taxon>
        <taxon>Arthropoda</taxon>
        <taxon>Hexapoda</taxon>
        <taxon>Insecta</taxon>
        <taxon>Pterygota</taxon>
        <taxon>Neoptera</taxon>
        <taxon>Endopterygota</taxon>
        <taxon>Diptera</taxon>
        <taxon>Brachycera</taxon>
        <taxon>Muscomorpha</taxon>
        <taxon>Tephritoidea</taxon>
        <taxon>Tephritidae</taxon>
        <taxon>Bactrocera</taxon>
        <taxon>Bactrocera</taxon>
    </lineage>
</organism>
<dbReference type="Pfam" id="PF06271">
    <property type="entry name" value="RDD"/>
    <property type="match status" value="1"/>
</dbReference>
<dbReference type="InterPro" id="IPR010432">
    <property type="entry name" value="RDD"/>
</dbReference>
<sequence length="374" mass="42167">MASTDKENDIKNEEKCDDVTTPPIGSEAKQLEAEKEKLVASTPSAEGDIGREMTTKEAYFASLNEWVKHANISQNAMALFPLYLIHSYPQMFQNLMNNPLAGLGGTIPPINTQAVPPTPNLNAADANAIGERGRVLFQYRILSDQLQSELIHRTGGYEYVIAPFWKRVVAEIIDMIILLLLKIVVTFTVMNLFDLDLGFDLDKEVLRKAIEDDDYVNFLAISMDFLAFSSDLLMLELLTKIIVCFYEAIWTAAYNGATPGKAAMKIRIQYVEAIYPLPPPVDMQPQPPPFARQFQGFQAQRMSINALIYPNEVPTFHRAFMRAVSKNLIMTLFFPMCFIMIFFKNNRTAYDIATKTIVVEANPNPTLRQPPPPQ</sequence>
<evidence type="ECO:0000313" key="8">
    <source>
        <dbReference type="EMBL" id="JAC47743.1"/>
    </source>
</evidence>
<feature type="domain" description="RDD" evidence="7">
    <location>
        <begin position="162"/>
        <end position="269"/>
    </location>
</feature>
<dbReference type="InterPro" id="IPR039871">
    <property type="entry name" value="FAM8A1"/>
</dbReference>
<evidence type="ECO:0000256" key="1">
    <source>
        <dbReference type="ARBA" id="ARBA00004141"/>
    </source>
</evidence>